<dbReference type="PANTHER" id="PTHR17695:SF11">
    <property type="entry name" value="SMALL SUBUNIT PROCESSOME COMPONENT 20 HOMOLOG"/>
    <property type="match status" value="1"/>
</dbReference>
<proteinExistence type="predicted"/>
<feature type="non-terminal residue" evidence="1">
    <location>
        <position position="1"/>
    </location>
</feature>
<name>A0ABD0RD31_CIRMR</name>
<reference evidence="1 2" key="1">
    <citation type="submission" date="2024-05" db="EMBL/GenBank/DDBJ databases">
        <title>Genome sequencing and assembly of Indian major carp, Cirrhinus mrigala (Hamilton, 1822).</title>
        <authorList>
            <person name="Mohindra V."/>
            <person name="Chowdhury L.M."/>
            <person name="Lal K."/>
            <person name="Jena J.K."/>
        </authorList>
    </citation>
    <scope>NUCLEOTIDE SEQUENCE [LARGE SCALE GENOMIC DNA]</scope>
    <source>
        <strain evidence="1">CM1030</strain>
        <tissue evidence="1">Blood</tissue>
    </source>
</reference>
<comment type="caution">
    <text evidence="1">The sequence shown here is derived from an EMBL/GenBank/DDBJ whole genome shotgun (WGS) entry which is preliminary data.</text>
</comment>
<dbReference type="InterPro" id="IPR052575">
    <property type="entry name" value="SSU_processome_comp_20"/>
</dbReference>
<dbReference type="SUPFAM" id="SSF48371">
    <property type="entry name" value="ARM repeat"/>
    <property type="match status" value="1"/>
</dbReference>
<dbReference type="EMBL" id="JAMKFB020000004">
    <property type="protein sequence ID" value="KAL0196359.1"/>
    <property type="molecule type" value="Genomic_DNA"/>
</dbReference>
<dbReference type="InterPro" id="IPR016024">
    <property type="entry name" value="ARM-type_fold"/>
</dbReference>
<sequence>DLLHEHCGLFFVPLSLAMLNDDSATCKKMAALAINLEVQNSMFTLVNTWLTDEKAALRRLGAQVCGLFVEVEGAKFNQRLKVLIPLIEKEIHASNFEDVSDLSSRIEEEEEEKAADRLLFCYLTLIVKLIKDCGFLELHTPADLLNSIWSQIDSHLRYPHCWVWLTASQIFGLLFAAHKPEELLALWRSKENKSKSKQPVATAFLIDNLYQKAREQRTCT</sequence>
<dbReference type="Proteomes" id="UP001529510">
    <property type="component" value="Unassembled WGS sequence"/>
</dbReference>
<gene>
    <name evidence="1" type="ORF">M9458_009931</name>
</gene>
<dbReference type="PANTHER" id="PTHR17695">
    <property type="entry name" value="SMALL SUBUNIT PROCESSOME COMPONENT 20 HOMOLOG"/>
    <property type="match status" value="1"/>
</dbReference>
<evidence type="ECO:0000313" key="1">
    <source>
        <dbReference type="EMBL" id="KAL0196359.1"/>
    </source>
</evidence>
<accession>A0ABD0RD31</accession>
<dbReference type="AlphaFoldDB" id="A0ABD0RD31"/>
<organism evidence="1 2">
    <name type="scientific">Cirrhinus mrigala</name>
    <name type="common">Mrigala</name>
    <dbReference type="NCBI Taxonomy" id="683832"/>
    <lineage>
        <taxon>Eukaryota</taxon>
        <taxon>Metazoa</taxon>
        <taxon>Chordata</taxon>
        <taxon>Craniata</taxon>
        <taxon>Vertebrata</taxon>
        <taxon>Euteleostomi</taxon>
        <taxon>Actinopterygii</taxon>
        <taxon>Neopterygii</taxon>
        <taxon>Teleostei</taxon>
        <taxon>Ostariophysi</taxon>
        <taxon>Cypriniformes</taxon>
        <taxon>Cyprinidae</taxon>
        <taxon>Labeoninae</taxon>
        <taxon>Labeonini</taxon>
        <taxon>Cirrhinus</taxon>
    </lineage>
</organism>
<keyword evidence="2" id="KW-1185">Reference proteome</keyword>
<evidence type="ECO:0000313" key="2">
    <source>
        <dbReference type="Proteomes" id="UP001529510"/>
    </source>
</evidence>
<protein>
    <submittedName>
        <fullName evidence="1">Uncharacterized protein</fullName>
    </submittedName>
</protein>